<proteinExistence type="predicted"/>
<evidence type="ECO:0000313" key="1">
    <source>
        <dbReference type="EnsemblMetazoa" id="XP_030850114"/>
    </source>
</evidence>
<reference evidence="2" key="1">
    <citation type="submission" date="2015-02" db="EMBL/GenBank/DDBJ databases">
        <title>Genome sequencing for Strongylocentrotus purpuratus.</title>
        <authorList>
            <person name="Murali S."/>
            <person name="Liu Y."/>
            <person name="Vee V."/>
            <person name="English A."/>
            <person name="Wang M."/>
            <person name="Skinner E."/>
            <person name="Han Y."/>
            <person name="Muzny D.M."/>
            <person name="Worley K.C."/>
            <person name="Gibbs R.A."/>
        </authorList>
    </citation>
    <scope>NUCLEOTIDE SEQUENCE</scope>
</reference>
<accession>A0A7M7PFZ3</accession>
<dbReference type="Gene3D" id="3.80.10.10">
    <property type="entry name" value="Ribonuclease Inhibitor"/>
    <property type="match status" value="1"/>
</dbReference>
<dbReference type="PANTHER" id="PTHR24407:SF14">
    <property type="entry name" value="SIR2-LIKE DOMAIN-CONTAINING PROTEIN"/>
    <property type="match status" value="1"/>
</dbReference>
<keyword evidence="2" id="KW-1185">Reference proteome</keyword>
<dbReference type="OMA" id="RYHDDFF"/>
<dbReference type="KEGG" id="spu:105437685"/>
<reference evidence="1" key="2">
    <citation type="submission" date="2021-01" db="UniProtKB">
        <authorList>
            <consortium name="EnsemblMetazoa"/>
        </authorList>
    </citation>
    <scope>IDENTIFICATION</scope>
</reference>
<protein>
    <submittedName>
        <fullName evidence="1">Uncharacterized protein</fullName>
    </submittedName>
</protein>
<dbReference type="AlphaFoldDB" id="A0A7M7PFZ3"/>
<dbReference type="Proteomes" id="UP000007110">
    <property type="component" value="Unassembled WGS sequence"/>
</dbReference>
<dbReference type="SUPFAM" id="SSF52047">
    <property type="entry name" value="RNI-like"/>
    <property type="match status" value="1"/>
</dbReference>
<evidence type="ECO:0000313" key="2">
    <source>
        <dbReference type="Proteomes" id="UP000007110"/>
    </source>
</evidence>
<dbReference type="GeneID" id="105437685"/>
<dbReference type="PANTHER" id="PTHR24407">
    <property type="entry name" value="PROTEIN KINASE DOMAIN-CONTAINING PROTEIN"/>
    <property type="match status" value="1"/>
</dbReference>
<sequence>MSQIETLTIGCEDLSKRPSVSRDLAQFICKLTHLKALTLYGQYHDDFYSTLSSMVSSVKIATLIINNMRIRERPSASRDLAQFICKLTHLKALTLHGRYHDDFFSTSSSMVSSVKIATLIINNMRIKERPSASRDLAQFICKLTHLKALTLHGRYHDDFFSTSSSMVSSVKV</sequence>
<organism evidence="1 2">
    <name type="scientific">Strongylocentrotus purpuratus</name>
    <name type="common">Purple sea urchin</name>
    <dbReference type="NCBI Taxonomy" id="7668"/>
    <lineage>
        <taxon>Eukaryota</taxon>
        <taxon>Metazoa</taxon>
        <taxon>Echinodermata</taxon>
        <taxon>Eleutherozoa</taxon>
        <taxon>Echinozoa</taxon>
        <taxon>Echinoidea</taxon>
        <taxon>Euechinoidea</taxon>
        <taxon>Echinacea</taxon>
        <taxon>Camarodonta</taxon>
        <taxon>Echinidea</taxon>
        <taxon>Strongylocentrotidae</taxon>
        <taxon>Strongylocentrotus</taxon>
    </lineage>
</organism>
<dbReference type="OrthoDB" id="10137549at2759"/>
<dbReference type="RefSeq" id="XP_030850114.1">
    <property type="nucleotide sequence ID" value="XM_030994254.1"/>
</dbReference>
<dbReference type="InterPro" id="IPR032675">
    <property type="entry name" value="LRR_dom_sf"/>
</dbReference>
<name>A0A7M7PFZ3_STRPU</name>
<dbReference type="InParanoid" id="A0A7M7PFZ3"/>
<dbReference type="EnsemblMetazoa" id="XM_030994254">
    <property type="protein sequence ID" value="XP_030850114"/>
    <property type="gene ID" value="LOC105437685"/>
</dbReference>